<dbReference type="Pfam" id="PF00912">
    <property type="entry name" value="Transgly"/>
    <property type="match status" value="1"/>
</dbReference>
<dbReference type="GO" id="GO:0009252">
    <property type="term" value="P:peptidoglycan biosynthetic process"/>
    <property type="evidence" value="ECO:0007669"/>
    <property type="project" value="UniProtKB-KW"/>
</dbReference>
<keyword evidence="12 18" id="KW-1133">Transmembrane helix</keyword>
<dbReference type="GO" id="GO:0008955">
    <property type="term" value="F:peptidoglycan glycosyltransferase activity"/>
    <property type="evidence" value="ECO:0007669"/>
    <property type="project" value="UniProtKB-EC"/>
</dbReference>
<evidence type="ECO:0000259" key="19">
    <source>
        <dbReference type="Pfam" id="PF00905"/>
    </source>
</evidence>
<protein>
    <submittedName>
        <fullName evidence="21">1A family penicillin-binding protein</fullName>
    </submittedName>
</protein>
<keyword evidence="6" id="KW-0328">Glycosyltransferase</keyword>
<evidence type="ECO:0000256" key="1">
    <source>
        <dbReference type="ARBA" id="ARBA00007090"/>
    </source>
</evidence>
<dbReference type="InterPro" id="IPR050396">
    <property type="entry name" value="Glycosyltr_51/Transpeptidase"/>
</dbReference>
<keyword evidence="13 18" id="KW-0472">Membrane</keyword>
<dbReference type="GO" id="GO:0008658">
    <property type="term" value="F:penicillin binding"/>
    <property type="evidence" value="ECO:0007669"/>
    <property type="project" value="InterPro"/>
</dbReference>
<dbReference type="Proteomes" id="UP000051697">
    <property type="component" value="Unassembled WGS sequence"/>
</dbReference>
<dbReference type="GO" id="GO:0006508">
    <property type="term" value="P:proteolysis"/>
    <property type="evidence" value="ECO:0007669"/>
    <property type="project" value="UniProtKB-KW"/>
</dbReference>
<evidence type="ECO:0000256" key="18">
    <source>
        <dbReference type="SAM" id="Phobius"/>
    </source>
</evidence>
<dbReference type="PANTHER" id="PTHR32282:SF32">
    <property type="entry name" value="PENICILLIN-BINDING PROTEIN 2A"/>
    <property type="match status" value="1"/>
</dbReference>
<comment type="caution">
    <text evidence="21">The sequence shown here is derived from an EMBL/GenBank/DDBJ whole genome shotgun (WGS) entry which is preliminary data.</text>
</comment>
<evidence type="ECO:0000256" key="10">
    <source>
        <dbReference type="ARBA" id="ARBA00022960"/>
    </source>
</evidence>
<evidence type="ECO:0000256" key="15">
    <source>
        <dbReference type="ARBA" id="ARBA00023316"/>
    </source>
</evidence>
<dbReference type="Gene3D" id="6.20.370.110">
    <property type="match status" value="1"/>
</dbReference>
<keyword evidence="4" id="KW-0121">Carboxypeptidase</keyword>
<keyword evidence="8 18" id="KW-0812">Transmembrane</keyword>
<dbReference type="Gene3D" id="1.10.3810.10">
    <property type="entry name" value="Biosynthetic peptidoglycan transglycosylase-like"/>
    <property type="match status" value="1"/>
</dbReference>
<evidence type="ECO:0000256" key="9">
    <source>
        <dbReference type="ARBA" id="ARBA00022801"/>
    </source>
</evidence>
<dbReference type="NCBIfam" id="TIGR02074">
    <property type="entry name" value="PBP_1a_fam"/>
    <property type="match status" value="1"/>
</dbReference>
<evidence type="ECO:0000259" key="20">
    <source>
        <dbReference type="Pfam" id="PF00912"/>
    </source>
</evidence>
<evidence type="ECO:0000256" key="14">
    <source>
        <dbReference type="ARBA" id="ARBA00023268"/>
    </source>
</evidence>
<comment type="catalytic activity">
    <reaction evidence="17">
        <text>[GlcNAc-(1-&gt;4)-Mur2Ac(oyl-L-Ala-gamma-D-Glu-L-Lys-D-Ala-D-Ala)](n)-di-trans,octa-cis-undecaprenyl diphosphate + beta-D-GlcNAc-(1-&gt;4)-Mur2Ac(oyl-L-Ala-gamma-D-Glu-L-Lys-D-Ala-D-Ala)-di-trans,octa-cis-undecaprenyl diphosphate = [GlcNAc-(1-&gt;4)-Mur2Ac(oyl-L-Ala-gamma-D-Glu-L-Lys-D-Ala-D-Ala)](n+1)-di-trans,octa-cis-undecaprenyl diphosphate + di-trans,octa-cis-undecaprenyl diphosphate + H(+)</text>
        <dbReference type="Rhea" id="RHEA:23708"/>
        <dbReference type="Rhea" id="RHEA-COMP:9602"/>
        <dbReference type="Rhea" id="RHEA-COMP:9603"/>
        <dbReference type="ChEBI" id="CHEBI:15378"/>
        <dbReference type="ChEBI" id="CHEBI:58405"/>
        <dbReference type="ChEBI" id="CHEBI:60033"/>
        <dbReference type="ChEBI" id="CHEBI:78435"/>
        <dbReference type="EC" id="2.4.99.28"/>
    </reaction>
</comment>
<evidence type="ECO:0000256" key="6">
    <source>
        <dbReference type="ARBA" id="ARBA00022676"/>
    </source>
</evidence>
<evidence type="ECO:0000256" key="5">
    <source>
        <dbReference type="ARBA" id="ARBA00022670"/>
    </source>
</evidence>
<gene>
    <name evidence="21" type="ORF">FC70_GL000585</name>
</gene>
<proteinExistence type="inferred from homology"/>
<dbReference type="InterPro" id="IPR036950">
    <property type="entry name" value="PBP_transglycosylase"/>
</dbReference>
<keyword evidence="5" id="KW-0645">Protease</keyword>
<feature type="transmembrane region" description="Helical" evidence="18">
    <location>
        <begin position="39"/>
        <end position="60"/>
    </location>
</feature>
<evidence type="ECO:0000256" key="2">
    <source>
        <dbReference type="ARBA" id="ARBA00007739"/>
    </source>
</evidence>
<evidence type="ECO:0000256" key="3">
    <source>
        <dbReference type="ARBA" id="ARBA00022475"/>
    </source>
</evidence>
<keyword evidence="9" id="KW-0378">Hydrolase</keyword>
<dbReference type="GO" id="GO:0009002">
    <property type="term" value="F:serine-type D-Ala-D-Ala carboxypeptidase activity"/>
    <property type="evidence" value="ECO:0007669"/>
    <property type="project" value="UniProtKB-EC"/>
</dbReference>
<dbReference type="STRING" id="1423778.FC70_GL000585"/>
<dbReference type="PANTHER" id="PTHR32282">
    <property type="entry name" value="BINDING PROTEIN TRANSPEPTIDASE, PUTATIVE-RELATED"/>
    <property type="match status" value="1"/>
</dbReference>
<evidence type="ECO:0000256" key="7">
    <source>
        <dbReference type="ARBA" id="ARBA00022679"/>
    </source>
</evidence>
<sequence>MNDQQSKFKRWFEDFKEWFLPYWRKFRLKQKAFWKKYQITRWIIAILLTLFLVISVYLTFVAKTANVSNLKATLSQNTMVYDKDGDSAGSLYSQKGTYVSLSKISPTIQNAVLSTEDRNFYHEHGFSIKGIARAALLYAKNKVLGNNYISGGGSTLTQQLVKNAYLTQEQTFTRKAKEIFLSIEVENVYSKSDILTMYLNNAYFGNGIWGVQDASKRYFSKDASELTNSEAAVLAGMLTSPSGYDPVAHPEASKKRRNVVLQLMVENNKLTQSEANSAKKTALTIINGYQSSDSYKYPYYFDAVIDEAVNTYNISEEDIMNKGYKIYTTLDQNQQKDMQNTFDDDDNFPADSADGTIVQASSIAINPNTGGVLAVVGGRGDHVFRGFNRATQMKRQPGSAIKPIAVYAPALEHGYYYDSMLTDKKKSYGTDNYTPKNYDDTYSGSVAMYKAVAQSLNAPAVWLLNKIGINRGYESVKKFGLPVTSKDKNLALALGGLSTGVSPQQLATAYTAFANDGKLASAHYITKIVDASGKTIVTNENAKKKQIISKKVAKEMTSMLIGVFSDGTGKTAKPAGYTVAGKTGSTSADVVNGEDSERDKWIVGYTPDVVVATWEGYDTTDESHVLPDSSYVNTNTLFKTEMEQILPNTKETEFSTKSASTLANNDNSSSSNIWDEIQNSTSSVGDKISQGADSISGTASNLWSKAKSIVGQ</sequence>
<dbReference type="InterPro" id="IPR001460">
    <property type="entry name" value="PCN-bd_Tpept"/>
</dbReference>
<dbReference type="EMBL" id="AZFE01000030">
    <property type="protein sequence ID" value="KRL56000.1"/>
    <property type="molecule type" value="Genomic_DNA"/>
</dbReference>
<dbReference type="FunFam" id="1.10.3810.10:FF:000001">
    <property type="entry name" value="Penicillin-binding protein 1A"/>
    <property type="match status" value="1"/>
</dbReference>
<dbReference type="Gene3D" id="3.40.710.10">
    <property type="entry name" value="DD-peptidase/beta-lactamase superfamily"/>
    <property type="match status" value="1"/>
</dbReference>
<evidence type="ECO:0000256" key="4">
    <source>
        <dbReference type="ARBA" id="ARBA00022645"/>
    </source>
</evidence>
<keyword evidence="7" id="KW-0808">Transferase</keyword>
<evidence type="ECO:0000256" key="8">
    <source>
        <dbReference type="ARBA" id="ARBA00022692"/>
    </source>
</evidence>
<evidence type="ECO:0000256" key="13">
    <source>
        <dbReference type="ARBA" id="ARBA00023136"/>
    </source>
</evidence>
<organism evidence="21 22">
    <name type="scientific">Paucilactobacillus oligofermentans DSM 15707 = LMG 22743</name>
    <dbReference type="NCBI Taxonomy" id="1423778"/>
    <lineage>
        <taxon>Bacteria</taxon>
        <taxon>Bacillati</taxon>
        <taxon>Bacillota</taxon>
        <taxon>Bacilli</taxon>
        <taxon>Lactobacillales</taxon>
        <taxon>Lactobacillaceae</taxon>
        <taxon>Paucilactobacillus</taxon>
    </lineage>
</organism>
<dbReference type="InterPro" id="IPR012338">
    <property type="entry name" value="Beta-lactam/transpept-like"/>
</dbReference>
<dbReference type="SUPFAM" id="SSF56601">
    <property type="entry name" value="beta-lactamase/transpeptidase-like"/>
    <property type="match status" value="1"/>
</dbReference>
<dbReference type="SUPFAM" id="SSF53955">
    <property type="entry name" value="Lysozyme-like"/>
    <property type="match status" value="1"/>
</dbReference>
<dbReference type="AlphaFoldDB" id="A0A0R1RG56"/>
<dbReference type="KEGG" id="lol:LACOL_0710"/>
<comment type="catalytic activity">
    <reaction evidence="16">
        <text>Preferential cleavage: (Ac)2-L-Lys-D-Ala-|-D-Ala. Also transpeptidation of peptidyl-alanyl moieties that are N-acyl substituents of D-alanine.</text>
        <dbReference type="EC" id="3.4.16.4"/>
    </reaction>
</comment>
<dbReference type="RefSeq" id="WP_083478614.1">
    <property type="nucleotide sequence ID" value="NZ_AZFE01000030.1"/>
</dbReference>
<keyword evidence="11" id="KW-0573">Peptidoglycan synthesis</keyword>
<comment type="similarity">
    <text evidence="2">In the N-terminal section; belongs to the glycosyltransferase 51 family.</text>
</comment>
<dbReference type="Pfam" id="PF00905">
    <property type="entry name" value="Transpeptidase"/>
    <property type="match status" value="1"/>
</dbReference>
<evidence type="ECO:0000256" key="16">
    <source>
        <dbReference type="ARBA" id="ARBA00034000"/>
    </source>
</evidence>
<keyword evidence="14" id="KW-0511">Multifunctional enzyme</keyword>
<evidence type="ECO:0000256" key="11">
    <source>
        <dbReference type="ARBA" id="ARBA00022984"/>
    </source>
</evidence>
<feature type="domain" description="Glycosyl transferase family 51" evidence="20">
    <location>
        <begin position="90"/>
        <end position="264"/>
    </location>
</feature>
<dbReference type="OrthoDB" id="9766909at2"/>
<dbReference type="PATRIC" id="fig|1423778.4.peg.612"/>
<evidence type="ECO:0000313" key="22">
    <source>
        <dbReference type="Proteomes" id="UP000051697"/>
    </source>
</evidence>
<dbReference type="InterPro" id="IPR001264">
    <property type="entry name" value="Glyco_trans_51"/>
</dbReference>
<evidence type="ECO:0000256" key="17">
    <source>
        <dbReference type="ARBA" id="ARBA00049902"/>
    </source>
</evidence>
<feature type="domain" description="Penicillin-binding protein transpeptidase" evidence="19">
    <location>
        <begin position="363"/>
        <end position="612"/>
    </location>
</feature>
<dbReference type="GO" id="GO:0071555">
    <property type="term" value="P:cell wall organization"/>
    <property type="evidence" value="ECO:0007669"/>
    <property type="project" value="UniProtKB-KW"/>
</dbReference>
<reference evidence="21 22" key="1">
    <citation type="journal article" date="2015" name="Genome Announc.">
        <title>Expanding the biotechnology potential of lactobacilli through comparative genomics of 213 strains and associated genera.</title>
        <authorList>
            <person name="Sun Z."/>
            <person name="Harris H.M."/>
            <person name="McCann A."/>
            <person name="Guo C."/>
            <person name="Argimon S."/>
            <person name="Zhang W."/>
            <person name="Yang X."/>
            <person name="Jeffery I.B."/>
            <person name="Cooney J.C."/>
            <person name="Kagawa T.F."/>
            <person name="Liu W."/>
            <person name="Song Y."/>
            <person name="Salvetti E."/>
            <person name="Wrobel A."/>
            <person name="Rasinkangas P."/>
            <person name="Parkhill J."/>
            <person name="Rea M.C."/>
            <person name="O'Sullivan O."/>
            <person name="Ritari J."/>
            <person name="Douillard F.P."/>
            <person name="Paul Ross R."/>
            <person name="Yang R."/>
            <person name="Briner A.E."/>
            <person name="Felis G.E."/>
            <person name="de Vos W.M."/>
            <person name="Barrangou R."/>
            <person name="Klaenhammer T.R."/>
            <person name="Caufield P.W."/>
            <person name="Cui Y."/>
            <person name="Zhang H."/>
            <person name="O'Toole P.W."/>
        </authorList>
    </citation>
    <scope>NUCLEOTIDE SEQUENCE [LARGE SCALE GENOMIC DNA]</scope>
    <source>
        <strain evidence="21 22">DSM 15707</strain>
    </source>
</reference>
<dbReference type="InterPro" id="IPR023346">
    <property type="entry name" value="Lysozyme-like_dom_sf"/>
</dbReference>
<accession>A0A0R1RG56</accession>
<keyword evidence="3" id="KW-1003">Cell membrane</keyword>
<keyword evidence="15" id="KW-0961">Cell wall biogenesis/degradation</keyword>
<dbReference type="GO" id="GO:0030288">
    <property type="term" value="C:outer membrane-bounded periplasmic space"/>
    <property type="evidence" value="ECO:0007669"/>
    <property type="project" value="TreeGrafter"/>
</dbReference>
<keyword evidence="22" id="KW-1185">Reference proteome</keyword>
<keyword evidence="10" id="KW-0133">Cell shape</keyword>
<comment type="similarity">
    <text evidence="1">In the C-terminal section; belongs to the transpeptidase family.</text>
</comment>
<evidence type="ECO:0000313" key="21">
    <source>
        <dbReference type="EMBL" id="KRL56000.1"/>
    </source>
</evidence>
<name>A0A0R1RG56_9LACO</name>
<dbReference type="GO" id="GO:0008360">
    <property type="term" value="P:regulation of cell shape"/>
    <property type="evidence" value="ECO:0007669"/>
    <property type="project" value="UniProtKB-KW"/>
</dbReference>
<evidence type="ECO:0000256" key="12">
    <source>
        <dbReference type="ARBA" id="ARBA00022989"/>
    </source>
</evidence>